<dbReference type="InParanoid" id="C1E414"/>
<dbReference type="KEGG" id="mis:MICPUN_57872"/>
<evidence type="ECO:0000256" key="1">
    <source>
        <dbReference type="SAM" id="Phobius"/>
    </source>
</evidence>
<feature type="transmembrane region" description="Helical" evidence="1">
    <location>
        <begin position="116"/>
        <end position="133"/>
    </location>
</feature>
<dbReference type="eggNOG" id="ENOG502S7FI">
    <property type="taxonomic scope" value="Eukaryota"/>
</dbReference>
<dbReference type="InterPro" id="IPR025461">
    <property type="entry name" value="ABA4-like"/>
</dbReference>
<accession>C1E414</accession>
<feature type="transmembrane region" description="Helical" evidence="1">
    <location>
        <begin position="153"/>
        <end position="172"/>
    </location>
</feature>
<name>C1E414_MICCC</name>
<feature type="transmembrane region" description="Helical" evidence="1">
    <location>
        <begin position="90"/>
        <end position="109"/>
    </location>
</feature>
<gene>
    <name evidence="2" type="ORF">MICPUN_57872</name>
</gene>
<keyword evidence="1" id="KW-0472">Membrane</keyword>
<dbReference type="OMA" id="CEVCIFR"/>
<dbReference type="Proteomes" id="UP000002009">
    <property type="component" value="Chromosome 4"/>
</dbReference>
<evidence type="ECO:0000313" key="3">
    <source>
        <dbReference type="Proteomes" id="UP000002009"/>
    </source>
</evidence>
<dbReference type="OrthoDB" id="497572at2759"/>
<keyword evidence="1" id="KW-0812">Transmembrane</keyword>
<sequence length="446" mass="49167">MPIPGLSGITDEDLFVTLNLCLCGWAILALPPSWRPARWDSSVLALSAAFASLYTATLVHAVYFERGAVPEGSGFGSLDGVVNLFKSRTVVFSGWVHYISLDLLAGLYIAKDAERARVPHLVVLVCLPLTLFAGPPRGVELGLHMEVTVARLLTFYGIATTLCAMMVVWVTFAPGSCTTSFIAAKTTRKGLHDVYEDKLDSWSRVVPHSLVTKYRENGLVCMLHVLPSVLWSGLVPLQLNQWIRKHRPRLHRRVGRILIAVSASMTVGYVLIHVRGLHFHTNDFSTLKQGEGLSVLAPWFWPFLGRCMHTWTFGMTGSKDPAAFAFVTFETCAAVYWLVTAGVAGYYARKGRGNTTVAQKIYIFRHRSWAIRHVAAGLSVATQRVFIGASHGWCRYHSLRCEDAASQKGIFADSLTLGVLTCLTLGEIAIRDSRSKVALDMRSKAD</sequence>
<organism evidence="2 3">
    <name type="scientific">Micromonas commoda (strain RCC299 / NOUM17 / CCMP2709)</name>
    <name type="common">Picoplanktonic green alga</name>
    <dbReference type="NCBI Taxonomy" id="296587"/>
    <lineage>
        <taxon>Eukaryota</taxon>
        <taxon>Viridiplantae</taxon>
        <taxon>Chlorophyta</taxon>
        <taxon>Mamiellophyceae</taxon>
        <taxon>Mamiellales</taxon>
        <taxon>Mamiellaceae</taxon>
        <taxon>Micromonas</taxon>
    </lineage>
</organism>
<dbReference type="EMBL" id="CP001325">
    <property type="protein sequence ID" value="ACO63030.1"/>
    <property type="molecule type" value="Genomic_DNA"/>
</dbReference>
<dbReference type="RefSeq" id="XP_002501772.1">
    <property type="nucleotide sequence ID" value="XM_002501726.1"/>
</dbReference>
<dbReference type="GeneID" id="8242678"/>
<reference evidence="2 3" key="1">
    <citation type="journal article" date="2009" name="Science">
        <title>Green evolution and dynamic adaptations revealed by genomes of the marine picoeukaryotes Micromonas.</title>
        <authorList>
            <person name="Worden A.Z."/>
            <person name="Lee J.H."/>
            <person name="Mock T."/>
            <person name="Rouze P."/>
            <person name="Simmons M.P."/>
            <person name="Aerts A.L."/>
            <person name="Allen A.E."/>
            <person name="Cuvelier M.L."/>
            <person name="Derelle E."/>
            <person name="Everett M.V."/>
            <person name="Foulon E."/>
            <person name="Grimwood J."/>
            <person name="Gundlach H."/>
            <person name="Henrissat B."/>
            <person name="Napoli C."/>
            <person name="McDonald S.M."/>
            <person name="Parker M.S."/>
            <person name="Rombauts S."/>
            <person name="Salamov A."/>
            <person name="Von Dassow P."/>
            <person name="Badger J.H."/>
            <person name="Coutinho P.M."/>
            <person name="Demir E."/>
            <person name="Dubchak I."/>
            <person name="Gentemann C."/>
            <person name="Eikrem W."/>
            <person name="Gready J.E."/>
            <person name="John U."/>
            <person name="Lanier W."/>
            <person name="Lindquist E.A."/>
            <person name="Lucas S."/>
            <person name="Mayer K.F."/>
            <person name="Moreau H."/>
            <person name="Not F."/>
            <person name="Otillar R."/>
            <person name="Panaud O."/>
            <person name="Pangilinan J."/>
            <person name="Paulsen I."/>
            <person name="Piegu B."/>
            <person name="Poliakov A."/>
            <person name="Robbens S."/>
            <person name="Schmutz J."/>
            <person name="Toulza E."/>
            <person name="Wyss T."/>
            <person name="Zelensky A."/>
            <person name="Zhou K."/>
            <person name="Armbrust E.V."/>
            <person name="Bhattacharya D."/>
            <person name="Goodenough U.W."/>
            <person name="Van de Peer Y."/>
            <person name="Grigoriev I.V."/>
        </authorList>
    </citation>
    <scope>NUCLEOTIDE SEQUENCE [LARGE SCALE GENOMIC DNA]</scope>
    <source>
        <strain evidence="3">RCC299 / NOUM17</strain>
    </source>
</reference>
<feature type="transmembrane region" description="Helical" evidence="1">
    <location>
        <begin position="14"/>
        <end position="31"/>
    </location>
</feature>
<protein>
    <submittedName>
        <fullName evidence="2">Uncharacterized protein</fullName>
    </submittedName>
</protein>
<dbReference type="Pfam" id="PF14108">
    <property type="entry name" value="ABA4-like"/>
    <property type="match status" value="1"/>
</dbReference>
<feature type="transmembrane region" description="Helical" evidence="1">
    <location>
        <begin position="323"/>
        <end position="348"/>
    </location>
</feature>
<keyword evidence="1" id="KW-1133">Transmembrane helix</keyword>
<evidence type="ECO:0000313" key="2">
    <source>
        <dbReference type="EMBL" id="ACO63030.1"/>
    </source>
</evidence>
<proteinExistence type="predicted"/>
<feature type="transmembrane region" description="Helical" evidence="1">
    <location>
        <begin position="254"/>
        <end position="272"/>
    </location>
</feature>
<dbReference type="AlphaFoldDB" id="C1E414"/>
<feature type="transmembrane region" description="Helical" evidence="1">
    <location>
        <begin position="43"/>
        <end position="63"/>
    </location>
</feature>
<keyword evidence="3" id="KW-1185">Reference proteome</keyword>